<keyword evidence="2" id="KW-1133">Transmembrane helix</keyword>
<dbReference type="PANTHER" id="PTHR34475">
    <property type="match status" value="1"/>
</dbReference>
<feature type="compositionally biased region" description="Basic and acidic residues" evidence="1">
    <location>
        <begin position="139"/>
        <end position="155"/>
    </location>
</feature>
<dbReference type="InterPro" id="IPR010982">
    <property type="entry name" value="Lambda_DNA-bd_dom_sf"/>
</dbReference>
<dbReference type="EMBL" id="PXYX01000001">
    <property type="protein sequence ID" value="PSR29765.1"/>
    <property type="molecule type" value="Genomic_DNA"/>
</dbReference>
<feature type="region of interest" description="Disordered" evidence="1">
    <location>
        <begin position="193"/>
        <end position="227"/>
    </location>
</feature>
<evidence type="ECO:0000256" key="1">
    <source>
        <dbReference type="SAM" id="MobiDB-lite"/>
    </source>
</evidence>
<feature type="domain" description="Cytoskeleton protein RodZ-like C-terminal" evidence="3">
    <location>
        <begin position="254"/>
        <end position="313"/>
    </location>
</feature>
<dbReference type="Proteomes" id="UP000242705">
    <property type="component" value="Unassembled WGS sequence"/>
</dbReference>
<dbReference type="Pfam" id="PF13464">
    <property type="entry name" value="RodZ_C"/>
    <property type="match status" value="1"/>
</dbReference>
<keyword evidence="2" id="KW-0812">Transmembrane</keyword>
<organism evidence="4 5">
    <name type="scientific">Sulfobacillus thermosulfidooxidans</name>
    <dbReference type="NCBI Taxonomy" id="28034"/>
    <lineage>
        <taxon>Bacteria</taxon>
        <taxon>Bacillati</taxon>
        <taxon>Bacillota</taxon>
        <taxon>Clostridia</taxon>
        <taxon>Eubacteriales</taxon>
        <taxon>Clostridiales Family XVII. Incertae Sedis</taxon>
        <taxon>Sulfobacillus</taxon>
    </lineage>
</organism>
<protein>
    <submittedName>
        <fullName evidence="4">Helix-turn-helix domain-containing protein</fullName>
    </submittedName>
</protein>
<comment type="caution">
    <text evidence="4">The sequence shown here is derived from an EMBL/GenBank/DDBJ whole genome shotgun (WGS) entry which is preliminary data.</text>
</comment>
<accession>A0A2T2X5L4</accession>
<dbReference type="PANTHER" id="PTHR34475:SF1">
    <property type="entry name" value="CYTOSKELETON PROTEIN RODZ"/>
    <property type="match status" value="1"/>
</dbReference>
<evidence type="ECO:0000259" key="3">
    <source>
        <dbReference type="Pfam" id="PF13464"/>
    </source>
</evidence>
<name>A0A2T2X5L4_SULTH</name>
<sequence length="323" mass="35435">MDTYTIRPMSPSLSKNGNGNKKGENTLDTSANNGPINIGQVLNQARIRRRLSIDQVSEALHIRREYILALEQNRWDDLPGEVYGQGFLKNYGRLVDLDGDALVEERRRQIGQPIDHPPILPMEPLARTGLYTHSTSRSLRSEPPPRKRRFSREPGEAPDYSSPSILVWLLAALAVLFVGGLIMLQHSSHHTHAHVATKPVEPSTTHHSKKRTTSASHHNTSASSVNISLQTTSQSGKLFYANYTVSKTPISVSLSFTNDCWVEGIVNGVPQPGKLYYGGQHVTFSGSQSVGVILGSHAVNVSVDGQNVPLPSPSYVLDMTFQG</sequence>
<proteinExistence type="predicted"/>
<gene>
    <name evidence="4" type="ORF">C7B47_00185</name>
</gene>
<dbReference type="Gene3D" id="1.10.260.40">
    <property type="entry name" value="lambda repressor-like DNA-binding domains"/>
    <property type="match status" value="1"/>
</dbReference>
<dbReference type="InterPro" id="IPR050400">
    <property type="entry name" value="Bact_Cytoskel_RodZ"/>
</dbReference>
<dbReference type="Pfam" id="PF13413">
    <property type="entry name" value="HTH_25"/>
    <property type="match status" value="1"/>
</dbReference>
<evidence type="ECO:0000256" key="2">
    <source>
        <dbReference type="SAM" id="Phobius"/>
    </source>
</evidence>
<dbReference type="InterPro" id="IPR025194">
    <property type="entry name" value="RodZ-like_C"/>
</dbReference>
<keyword evidence="2" id="KW-0472">Membrane</keyword>
<feature type="region of interest" description="Disordered" evidence="1">
    <location>
        <begin position="1"/>
        <end position="32"/>
    </location>
</feature>
<evidence type="ECO:0000313" key="4">
    <source>
        <dbReference type="EMBL" id="PSR29765.1"/>
    </source>
</evidence>
<evidence type="ECO:0000313" key="5">
    <source>
        <dbReference type="Proteomes" id="UP000242705"/>
    </source>
</evidence>
<feature type="transmembrane region" description="Helical" evidence="2">
    <location>
        <begin position="165"/>
        <end position="184"/>
    </location>
</feature>
<feature type="region of interest" description="Disordered" evidence="1">
    <location>
        <begin position="133"/>
        <end position="159"/>
    </location>
</feature>
<feature type="compositionally biased region" description="Low complexity" evidence="1">
    <location>
        <begin position="213"/>
        <end position="224"/>
    </location>
</feature>
<dbReference type="GO" id="GO:0003677">
    <property type="term" value="F:DNA binding"/>
    <property type="evidence" value="ECO:0007669"/>
    <property type="project" value="InterPro"/>
</dbReference>
<dbReference type="AlphaFoldDB" id="A0A2T2X5L4"/>
<reference evidence="4 5" key="1">
    <citation type="journal article" date="2014" name="BMC Genomics">
        <title>Comparison of environmental and isolate Sulfobacillus genomes reveals diverse carbon, sulfur, nitrogen, and hydrogen metabolisms.</title>
        <authorList>
            <person name="Justice N.B."/>
            <person name="Norman A."/>
            <person name="Brown C.T."/>
            <person name="Singh A."/>
            <person name="Thomas B.C."/>
            <person name="Banfield J.F."/>
        </authorList>
    </citation>
    <scope>NUCLEOTIDE SEQUENCE [LARGE SCALE GENOMIC DNA]</scope>
    <source>
        <strain evidence="4">AMDSBA5</strain>
    </source>
</reference>
<dbReference type="SUPFAM" id="SSF47413">
    <property type="entry name" value="lambda repressor-like DNA-binding domains"/>
    <property type="match status" value="1"/>
</dbReference>